<sequence length="107" mass="11412">MSLRMRTALIALFAAIFAAVAVSGASATASAQPPSTQQAAIQADEQFEPQTYDDCVIYLSRAGYFGYFVARGCTIGETYYLGCLVVLVLDGGVPQYHAEIACYLAAR</sequence>
<dbReference type="AlphaFoldDB" id="A0A1G6XIY7"/>
<reference evidence="3" key="1">
    <citation type="submission" date="2016-10" db="EMBL/GenBank/DDBJ databases">
        <authorList>
            <person name="Varghese N."/>
            <person name="Submissions S."/>
        </authorList>
    </citation>
    <scope>NUCLEOTIDE SEQUENCE [LARGE SCALE GENOMIC DNA]</scope>
    <source>
        <strain evidence="3">CGMCC 4.3516</strain>
    </source>
</reference>
<dbReference type="EMBL" id="FNAD01000007">
    <property type="protein sequence ID" value="SDD78032.1"/>
    <property type="molecule type" value="Genomic_DNA"/>
</dbReference>
<evidence type="ECO:0000313" key="2">
    <source>
        <dbReference type="EMBL" id="SDD78032.1"/>
    </source>
</evidence>
<proteinExistence type="predicted"/>
<gene>
    <name evidence="2" type="ORF">SAMN05216270_107196</name>
</gene>
<accession>A0A1G6XIY7</accession>
<evidence type="ECO:0000313" key="3">
    <source>
        <dbReference type="Proteomes" id="UP000198949"/>
    </source>
</evidence>
<name>A0A1G6XIY7_9ACTN</name>
<keyword evidence="3" id="KW-1185">Reference proteome</keyword>
<evidence type="ECO:0000256" key="1">
    <source>
        <dbReference type="SAM" id="SignalP"/>
    </source>
</evidence>
<organism evidence="2 3">
    <name type="scientific">Glycomyces harbinensis</name>
    <dbReference type="NCBI Taxonomy" id="58114"/>
    <lineage>
        <taxon>Bacteria</taxon>
        <taxon>Bacillati</taxon>
        <taxon>Actinomycetota</taxon>
        <taxon>Actinomycetes</taxon>
        <taxon>Glycomycetales</taxon>
        <taxon>Glycomycetaceae</taxon>
        <taxon>Glycomyces</taxon>
    </lineage>
</organism>
<feature type="signal peptide" evidence="1">
    <location>
        <begin position="1"/>
        <end position="31"/>
    </location>
</feature>
<feature type="chain" id="PRO_5011557285" evidence="1">
    <location>
        <begin position="32"/>
        <end position="107"/>
    </location>
</feature>
<keyword evidence="1" id="KW-0732">Signal</keyword>
<dbReference type="Proteomes" id="UP000198949">
    <property type="component" value="Unassembled WGS sequence"/>
</dbReference>
<protein>
    <submittedName>
        <fullName evidence="2">Uncharacterized protein</fullName>
    </submittedName>
</protein>